<comment type="cofactor">
    <cofactor evidence="2">
        <name>Zn(2+)</name>
        <dbReference type="ChEBI" id="CHEBI:29105"/>
    </cofactor>
</comment>
<evidence type="ECO:0000256" key="4">
    <source>
        <dbReference type="ARBA" id="ARBA00022553"/>
    </source>
</evidence>
<keyword evidence="11" id="KW-1185">Reference proteome</keyword>
<comment type="similarity">
    <text evidence="3 9">Belongs to the alkaline phosphatase family.</text>
</comment>
<dbReference type="Gene3D" id="3.40.720.10">
    <property type="entry name" value="Alkaline Phosphatase, subunit A"/>
    <property type="match status" value="1"/>
</dbReference>
<dbReference type="SMART" id="SM00098">
    <property type="entry name" value="alkPPc"/>
    <property type="match status" value="1"/>
</dbReference>
<evidence type="ECO:0000313" key="11">
    <source>
        <dbReference type="Proteomes" id="UP001491088"/>
    </source>
</evidence>
<dbReference type="EMBL" id="CP150496">
    <property type="protein sequence ID" value="WYW55358.1"/>
    <property type="molecule type" value="Genomic_DNA"/>
</dbReference>
<protein>
    <submittedName>
        <fullName evidence="10">Alkaline phosphatase</fullName>
    </submittedName>
</protein>
<dbReference type="PROSITE" id="PS00123">
    <property type="entry name" value="ALKALINE_PHOSPHATASE"/>
    <property type="match status" value="1"/>
</dbReference>
<evidence type="ECO:0000256" key="6">
    <source>
        <dbReference type="ARBA" id="ARBA00022801"/>
    </source>
</evidence>
<evidence type="ECO:0000256" key="7">
    <source>
        <dbReference type="ARBA" id="ARBA00022833"/>
    </source>
</evidence>
<dbReference type="InterPro" id="IPR001952">
    <property type="entry name" value="Alkaline_phosphatase"/>
</dbReference>
<reference evidence="10 11" key="1">
    <citation type="submission" date="2024-03" db="EMBL/GenBank/DDBJ databases">
        <authorList>
            <person name="Cao K."/>
        </authorList>
    </citation>
    <scope>NUCLEOTIDE SEQUENCE [LARGE SCALE GENOMIC DNA]</scope>
    <source>
        <strain evidence="10 11">MCCC 1K00696</strain>
    </source>
</reference>
<proteinExistence type="inferred from homology"/>
<keyword evidence="5" id="KW-0479">Metal-binding</keyword>
<sequence length="366" mass="40379">MKNILKNALLVLLSILYIGCKKETSKKPLNVILMIGDGMGLAQVSTAFYFGKNAPNFEQFKEIGFIKTQSTSHTITDSAAGATAFATGQKTYKRAIGVSKDSLPIPTIIETLQQKGYQSGLVSLTPITHATPGAFYAHVKDRDSHEEIALDLIDANIDFFAGGGLKYLKRRKDKKDLYAALLAKNYQLDSVALSPYNIHKRNGYLLANDGLPSKLEGRKSFFQDATQLGLDYLTEKEKPFFLMIEGSYIDWGGHAMDAELLKQEVLDFDKTLGVVLNYIKKHPNTLLVVTADHETGGVSIGKSYVIDEATGEKQEEVTNVSINFNNDQHSGTLIPVFAKGPGAPLFKGIYENNEIYHKILKAIHNK</sequence>
<dbReference type="Proteomes" id="UP001491088">
    <property type="component" value="Chromosome"/>
</dbReference>
<evidence type="ECO:0000256" key="5">
    <source>
        <dbReference type="ARBA" id="ARBA00022723"/>
    </source>
</evidence>
<dbReference type="InterPro" id="IPR017850">
    <property type="entry name" value="Alkaline_phosphatase_core_sf"/>
</dbReference>
<keyword evidence="8" id="KW-0460">Magnesium</keyword>
<evidence type="ECO:0000256" key="2">
    <source>
        <dbReference type="ARBA" id="ARBA00001947"/>
    </source>
</evidence>
<dbReference type="PANTHER" id="PTHR11596">
    <property type="entry name" value="ALKALINE PHOSPHATASE"/>
    <property type="match status" value="1"/>
</dbReference>
<dbReference type="RefSeq" id="WP_340932809.1">
    <property type="nucleotide sequence ID" value="NZ_CP150496.1"/>
</dbReference>
<dbReference type="CDD" id="cd16012">
    <property type="entry name" value="ALP"/>
    <property type="match status" value="1"/>
</dbReference>
<evidence type="ECO:0000313" key="10">
    <source>
        <dbReference type="EMBL" id="WYW55358.1"/>
    </source>
</evidence>
<keyword evidence="7" id="KW-0862">Zinc</keyword>
<evidence type="ECO:0000256" key="9">
    <source>
        <dbReference type="RuleBase" id="RU003946"/>
    </source>
</evidence>
<dbReference type="PRINTS" id="PR00113">
    <property type="entry name" value="ALKPHPHTASE"/>
</dbReference>
<gene>
    <name evidence="10" type="ORF">WG950_12575</name>
</gene>
<evidence type="ECO:0000256" key="3">
    <source>
        <dbReference type="ARBA" id="ARBA00005984"/>
    </source>
</evidence>
<dbReference type="InterPro" id="IPR018299">
    <property type="entry name" value="Alkaline_phosphatase_AS"/>
</dbReference>
<evidence type="ECO:0000256" key="1">
    <source>
        <dbReference type="ARBA" id="ARBA00001946"/>
    </source>
</evidence>
<dbReference type="SUPFAM" id="SSF53649">
    <property type="entry name" value="Alkaline phosphatase-like"/>
    <property type="match status" value="1"/>
</dbReference>
<dbReference type="Pfam" id="PF00245">
    <property type="entry name" value="Alk_phosphatase"/>
    <property type="match status" value="1"/>
</dbReference>
<accession>A0ABZ2TQJ9</accession>
<keyword evidence="6" id="KW-0378">Hydrolase</keyword>
<organism evidence="10 11">
    <name type="scientific">Polaribacter marinaquae</name>
    <dbReference type="NCBI Taxonomy" id="1642819"/>
    <lineage>
        <taxon>Bacteria</taxon>
        <taxon>Pseudomonadati</taxon>
        <taxon>Bacteroidota</taxon>
        <taxon>Flavobacteriia</taxon>
        <taxon>Flavobacteriales</taxon>
        <taxon>Flavobacteriaceae</taxon>
    </lineage>
</organism>
<dbReference type="PANTHER" id="PTHR11596:SF5">
    <property type="entry name" value="ALKALINE PHOSPHATASE"/>
    <property type="match status" value="1"/>
</dbReference>
<keyword evidence="4" id="KW-0597">Phosphoprotein</keyword>
<name>A0ABZ2TQJ9_9FLAO</name>
<comment type="cofactor">
    <cofactor evidence="1">
        <name>Mg(2+)</name>
        <dbReference type="ChEBI" id="CHEBI:18420"/>
    </cofactor>
</comment>
<evidence type="ECO:0000256" key="8">
    <source>
        <dbReference type="ARBA" id="ARBA00022842"/>
    </source>
</evidence>